<dbReference type="Pfam" id="PF13962">
    <property type="entry name" value="PGG"/>
    <property type="match status" value="1"/>
</dbReference>
<keyword evidence="12" id="KW-1185">Reference proteome</keyword>
<evidence type="ECO:0000256" key="6">
    <source>
        <dbReference type="ARBA" id="ARBA00023136"/>
    </source>
</evidence>
<dbReference type="EMBL" id="JAMFTS010005019">
    <property type="protein sequence ID" value="KAJ4734173.1"/>
    <property type="molecule type" value="Genomic_DNA"/>
</dbReference>
<keyword evidence="6 8" id="KW-0472">Membrane</keyword>
<evidence type="ECO:0000256" key="4">
    <source>
        <dbReference type="ARBA" id="ARBA00022989"/>
    </source>
</evidence>
<dbReference type="PROSITE" id="PS50088">
    <property type="entry name" value="ANK_REPEAT"/>
    <property type="match status" value="2"/>
</dbReference>
<dbReference type="InterPro" id="IPR026961">
    <property type="entry name" value="PGG_dom"/>
</dbReference>
<feature type="transmembrane region" description="Helical" evidence="8">
    <location>
        <begin position="500"/>
        <end position="521"/>
    </location>
</feature>
<keyword evidence="3" id="KW-0677">Repeat</keyword>
<dbReference type="PROSITE" id="PS50297">
    <property type="entry name" value="ANK_REP_REGION"/>
    <property type="match status" value="2"/>
</dbReference>
<comment type="caution">
    <text evidence="10">The sequence shown here is derived from an EMBL/GenBank/DDBJ whole genome shotgun (WGS) entry which is preliminary data.</text>
</comment>
<dbReference type="SUPFAM" id="SSF48403">
    <property type="entry name" value="Ankyrin repeat"/>
    <property type="match status" value="1"/>
</dbReference>
<evidence type="ECO:0000256" key="1">
    <source>
        <dbReference type="ARBA" id="ARBA00004141"/>
    </source>
</evidence>
<proteinExistence type="predicted"/>
<dbReference type="InterPro" id="IPR036770">
    <property type="entry name" value="Ankyrin_rpt-contain_sf"/>
</dbReference>
<evidence type="ECO:0000256" key="7">
    <source>
        <dbReference type="PROSITE-ProRule" id="PRU00023"/>
    </source>
</evidence>
<keyword evidence="2 8" id="KW-0812">Transmembrane</keyword>
<dbReference type="PANTHER" id="PTHR24186:SF50">
    <property type="entry name" value="ANKYRIN REPEAT-CONTAINING PROTEIN ITN1-LIKE ISOFORM X1"/>
    <property type="match status" value="1"/>
</dbReference>
<dbReference type="AlphaFoldDB" id="A0AAV8AU43"/>
<reference evidence="10" key="1">
    <citation type="submission" date="2022-08" db="EMBL/GenBank/DDBJ databases">
        <authorList>
            <person name="Marques A."/>
        </authorList>
    </citation>
    <scope>NUCLEOTIDE SEQUENCE</scope>
    <source>
        <strain evidence="10">RhyPub2mFocal</strain>
        <tissue evidence="10">Leaves</tissue>
    </source>
</reference>
<feature type="transmembrane region" description="Helical" evidence="8">
    <location>
        <begin position="435"/>
        <end position="459"/>
    </location>
</feature>
<dbReference type="GO" id="GO:0005886">
    <property type="term" value="C:plasma membrane"/>
    <property type="evidence" value="ECO:0007669"/>
    <property type="project" value="TreeGrafter"/>
</dbReference>
<evidence type="ECO:0000256" key="2">
    <source>
        <dbReference type="ARBA" id="ARBA00022692"/>
    </source>
</evidence>
<name>A0AAV8AU43_9POAL</name>
<dbReference type="InterPro" id="IPR002110">
    <property type="entry name" value="Ankyrin_rpt"/>
</dbReference>
<feature type="repeat" description="ANK" evidence="7">
    <location>
        <begin position="304"/>
        <end position="326"/>
    </location>
</feature>
<dbReference type="SMART" id="SM00248">
    <property type="entry name" value="ANK"/>
    <property type="match status" value="7"/>
</dbReference>
<dbReference type="Proteomes" id="UP001140206">
    <property type="component" value="Chromosome 3"/>
</dbReference>
<sequence length="558" mass="62212">MAEKILSSRAEATKSEMVPQQRPLMPVHIFNAAIKGDTDYLVRCLGLLEERGVRVTVRTSQSTPQQTEEEHETVQFVLGSATRFGDTLLHLLITKRHNELTLKVFTKDMSLLKARNRKQETALHDAAKVGNEEVIRDLIRLSPSVVKDALGKTNENDDTAFHVAANHNHKGVVSELMTLDPQAAYEENKQGFSPLYIAIVEDHTSSVKAMLQVDTTLACTQFSDGTFPVHVAARMGNADLVEHFLQEYPEYAKLLDSCGRNLFHMAAEQDISDVLTIKVFALTKDDISQINHMVKSMINARDYEGNTPLHIAAMKGRRLVMKAILDELKYDRAALVPNRKGKTAFGLSYDQVWNISEVDRAIMNNYVVDKGWYFTPEWFDDVMIPYENKLERTQVIGLGSVLITTVAFAAAFTVPGGVNADNGAPVLGKRFMFRAFIVANTLAFIQAYMSLFAVIYSTLTDPEDIELQYAYHKFLSAASCMVIAFGIGSYLMFVPVTLPIAIIVLVVSLLVGSPTVFPVLFMEQGLYKRIFAFTSGFIGLYVVTPIMLLILIFCLALL</sequence>
<dbReference type="PANTHER" id="PTHR24186">
    <property type="entry name" value="PROTEIN PHOSPHATASE 1 REGULATORY SUBUNIT"/>
    <property type="match status" value="1"/>
</dbReference>
<gene>
    <name evidence="10" type="ORF">LUZ62_010142</name>
    <name evidence="11" type="ORF">LUZ62_056027</name>
</gene>
<protein>
    <submittedName>
        <fullName evidence="10">Ankyrin repeat protein family-like protein</fullName>
    </submittedName>
</protein>
<evidence type="ECO:0000259" key="9">
    <source>
        <dbReference type="Pfam" id="PF13962"/>
    </source>
</evidence>
<dbReference type="EMBL" id="JAMFTS010000003">
    <property type="protein sequence ID" value="KAJ4771770.1"/>
    <property type="molecule type" value="Genomic_DNA"/>
</dbReference>
<keyword evidence="5 7" id="KW-0040">ANK repeat</keyword>
<feature type="repeat" description="ANK" evidence="7">
    <location>
        <begin position="224"/>
        <end position="246"/>
    </location>
</feature>
<evidence type="ECO:0000313" key="11">
    <source>
        <dbReference type="EMBL" id="KAJ4771770.1"/>
    </source>
</evidence>
<evidence type="ECO:0000256" key="8">
    <source>
        <dbReference type="SAM" id="Phobius"/>
    </source>
</evidence>
<accession>A0AAV8AU43</accession>
<comment type="subcellular location">
    <subcellularLocation>
        <location evidence="1">Membrane</location>
        <topology evidence="1">Multi-pass membrane protein</topology>
    </subcellularLocation>
</comment>
<evidence type="ECO:0000256" key="5">
    <source>
        <dbReference type="ARBA" id="ARBA00023043"/>
    </source>
</evidence>
<dbReference type="Pfam" id="PF12796">
    <property type="entry name" value="Ank_2"/>
    <property type="match status" value="2"/>
</dbReference>
<evidence type="ECO:0000313" key="12">
    <source>
        <dbReference type="Proteomes" id="UP001140206"/>
    </source>
</evidence>
<feature type="transmembrane region" description="Helical" evidence="8">
    <location>
        <begin position="395"/>
        <end position="414"/>
    </location>
</feature>
<keyword evidence="4 8" id="KW-1133">Transmembrane helix</keyword>
<feature type="transmembrane region" description="Helical" evidence="8">
    <location>
        <begin position="471"/>
        <end position="493"/>
    </location>
</feature>
<feature type="domain" description="PGG" evidence="9">
    <location>
        <begin position="391"/>
        <end position="491"/>
    </location>
</feature>
<dbReference type="Gene3D" id="1.25.40.20">
    <property type="entry name" value="Ankyrin repeat-containing domain"/>
    <property type="match status" value="1"/>
</dbReference>
<feature type="transmembrane region" description="Helical" evidence="8">
    <location>
        <begin position="533"/>
        <end position="557"/>
    </location>
</feature>
<organism evidence="10 12">
    <name type="scientific">Rhynchospora pubera</name>
    <dbReference type="NCBI Taxonomy" id="906938"/>
    <lineage>
        <taxon>Eukaryota</taxon>
        <taxon>Viridiplantae</taxon>
        <taxon>Streptophyta</taxon>
        <taxon>Embryophyta</taxon>
        <taxon>Tracheophyta</taxon>
        <taxon>Spermatophyta</taxon>
        <taxon>Magnoliopsida</taxon>
        <taxon>Liliopsida</taxon>
        <taxon>Poales</taxon>
        <taxon>Cyperaceae</taxon>
        <taxon>Cyperoideae</taxon>
        <taxon>Rhynchosporeae</taxon>
        <taxon>Rhynchospora</taxon>
    </lineage>
</organism>
<evidence type="ECO:0000313" key="10">
    <source>
        <dbReference type="EMBL" id="KAJ4734173.1"/>
    </source>
</evidence>
<evidence type="ECO:0000256" key="3">
    <source>
        <dbReference type="ARBA" id="ARBA00022737"/>
    </source>
</evidence>